<evidence type="ECO:0000256" key="3">
    <source>
        <dbReference type="SAM" id="MobiDB-lite"/>
    </source>
</evidence>
<dbReference type="Proteomes" id="UP000186601">
    <property type="component" value="Unassembled WGS sequence"/>
</dbReference>
<feature type="region of interest" description="Disordered" evidence="3">
    <location>
        <begin position="1"/>
        <end position="22"/>
    </location>
</feature>
<feature type="domain" description="CCHC-type" evidence="4">
    <location>
        <begin position="184"/>
        <end position="198"/>
    </location>
</feature>
<reference evidence="5 6" key="1">
    <citation type="submission" date="2018-02" db="EMBL/GenBank/DDBJ databases">
        <title>Genome sequence of the basidiomycete white-rot fungus Phlebia centrifuga.</title>
        <authorList>
            <person name="Granchi Z."/>
            <person name="Peng M."/>
            <person name="de Vries R.P."/>
            <person name="Hilden K."/>
            <person name="Makela M.R."/>
            <person name="Grigoriev I."/>
            <person name="Riley R."/>
        </authorList>
    </citation>
    <scope>NUCLEOTIDE SEQUENCE [LARGE SCALE GENOMIC DNA]</scope>
    <source>
        <strain evidence="5 6">FBCC195</strain>
    </source>
</reference>
<dbReference type="PROSITE" id="PS50158">
    <property type="entry name" value="ZF_CCHC"/>
    <property type="match status" value="1"/>
</dbReference>
<keyword evidence="2" id="KW-0479">Metal-binding</keyword>
<dbReference type="EMBL" id="MLYV02000579">
    <property type="protein sequence ID" value="PSR82659.1"/>
    <property type="molecule type" value="Genomic_DNA"/>
</dbReference>
<gene>
    <name evidence="5" type="ORF">PHLCEN_2v5990</name>
</gene>
<organism evidence="5 6">
    <name type="scientific">Hermanssonia centrifuga</name>
    <dbReference type="NCBI Taxonomy" id="98765"/>
    <lineage>
        <taxon>Eukaryota</taxon>
        <taxon>Fungi</taxon>
        <taxon>Dikarya</taxon>
        <taxon>Basidiomycota</taxon>
        <taxon>Agaricomycotina</taxon>
        <taxon>Agaricomycetes</taxon>
        <taxon>Polyporales</taxon>
        <taxon>Meruliaceae</taxon>
        <taxon>Hermanssonia</taxon>
    </lineage>
</organism>
<evidence type="ECO:0000313" key="6">
    <source>
        <dbReference type="Proteomes" id="UP000186601"/>
    </source>
</evidence>
<accession>A0A2R6P1B5</accession>
<dbReference type="GO" id="GO:0006397">
    <property type="term" value="P:mRNA processing"/>
    <property type="evidence" value="ECO:0007669"/>
    <property type="project" value="UniProtKB-KW"/>
</dbReference>
<evidence type="ECO:0000259" key="4">
    <source>
        <dbReference type="PROSITE" id="PS50158"/>
    </source>
</evidence>
<dbReference type="InterPro" id="IPR036875">
    <property type="entry name" value="Znf_CCHC_sf"/>
</dbReference>
<dbReference type="GO" id="GO:0008270">
    <property type="term" value="F:zinc ion binding"/>
    <property type="evidence" value="ECO:0007669"/>
    <property type="project" value="UniProtKB-KW"/>
</dbReference>
<name>A0A2R6P1B5_9APHY</name>
<dbReference type="OrthoDB" id="7691805at2759"/>
<keyword evidence="2" id="KW-0862">Zinc</keyword>
<keyword evidence="2" id="KW-0863">Zinc-finger</keyword>
<dbReference type="SUPFAM" id="SSF57756">
    <property type="entry name" value="Retrovirus zinc finger-like domains"/>
    <property type="match status" value="1"/>
</dbReference>
<evidence type="ECO:0000256" key="1">
    <source>
        <dbReference type="ARBA" id="ARBA00022664"/>
    </source>
</evidence>
<proteinExistence type="predicted"/>
<keyword evidence="6" id="KW-1185">Reference proteome</keyword>
<protein>
    <recommendedName>
        <fullName evidence="4">CCHC-type domain-containing protein</fullName>
    </recommendedName>
</protein>
<sequence length="218" mass="24047">MPIVDGMEACPSPSKDDPKTKKITSWNTRDRKAKAQITLMLRDKPLNGVMYAKTSKEVWDRLKDRYEGKGKQTIAYLITELFRGTLYDKSPLGPQMDATVQKGHVITSLGQTLDDSLIAMILMLSDHTLTMEKITTAVPCQKKDRNHSLDMTALVARNGNRSGNKGKGFGGHGKGNNNKKKHIKCDFCGKRGHVKDECCKLKAAQSGEQPKALTAKGS</sequence>
<dbReference type="GO" id="GO:0003676">
    <property type="term" value="F:nucleic acid binding"/>
    <property type="evidence" value="ECO:0007669"/>
    <property type="project" value="InterPro"/>
</dbReference>
<dbReference type="Pfam" id="PF14223">
    <property type="entry name" value="Retrotran_gag_2"/>
    <property type="match status" value="1"/>
</dbReference>
<comment type="caution">
    <text evidence="5">The sequence shown here is derived from an EMBL/GenBank/DDBJ whole genome shotgun (WGS) entry which is preliminary data.</text>
</comment>
<dbReference type="InterPro" id="IPR001878">
    <property type="entry name" value="Znf_CCHC"/>
</dbReference>
<keyword evidence="1" id="KW-0507">mRNA processing</keyword>
<evidence type="ECO:0000313" key="5">
    <source>
        <dbReference type="EMBL" id="PSR82659.1"/>
    </source>
</evidence>
<evidence type="ECO:0000256" key="2">
    <source>
        <dbReference type="PROSITE-ProRule" id="PRU00047"/>
    </source>
</evidence>
<dbReference type="AlphaFoldDB" id="A0A2R6P1B5"/>